<keyword evidence="3" id="KW-0687">Ribonucleoprotein</keyword>
<organism evidence="4">
    <name type="scientific">groundwater metagenome</name>
    <dbReference type="NCBI Taxonomy" id="717931"/>
    <lineage>
        <taxon>unclassified sequences</taxon>
        <taxon>metagenomes</taxon>
        <taxon>ecological metagenomes</taxon>
    </lineage>
</organism>
<dbReference type="Gene3D" id="3.30.70.330">
    <property type="match status" value="1"/>
</dbReference>
<proteinExistence type="inferred from homology"/>
<reference evidence="4" key="1">
    <citation type="submission" date="2014-09" db="EMBL/GenBank/DDBJ databases">
        <authorList>
            <person name="Probst J Alexander"/>
        </authorList>
    </citation>
    <scope>NUCLEOTIDE SEQUENCE</scope>
</reference>
<gene>
    <name evidence="4" type="primary">rpl23p</name>
    <name evidence="4" type="ORF">MSIBF_A2280003</name>
    <name evidence="5" type="ORF">MSIBF_A4100004</name>
</gene>
<dbReference type="NCBIfam" id="NF011118">
    <property type="entry name" value="PRK14548.1"/>
    <property type="match status" value="1"/>
</dbReference>
<dbReference type="GO" id="GO:0005840">
    <property type="term" value="C:ribosome"/>
    <property type="evidence" value="ECO:0007669"/>
    <property type="project" value="UniProtKB-KW"/>
</dbReference>
<dbReference type="AlphaFoldDB" id="A0A098E8R7"/>
<evidence type="ECO:0000256" key="3">
    <source>
        <dbReference type="ARBA" id="ARBA00023274"/>
    </source>
</evidence>
<evidence type="ECO:0000313" key="5">
    <source>
        <dbReference type="EMBL" id="CEG13528.1"/>
    </source>
</evidence>
<dbReference type="InterPro" id="IPR012677">
    <property type="entry name" value="Nucleotide-bd_a/b_plait_sf"/>
</dbReference>
<dbReference type="EMBL" id="CCXY01000144">
    <property type="protein sequence ID" value="CEG12422.1"/>
    <property type="molecule type" value="Genomic_DNA"/>
</dbReference>
<dbReference type="SUPFAM" id="SSF54189">
    <property type="entry name" value="Ribosomal proteins S24e, L23 and L15e"/>
    <property type="match status" value="1"/>
</dbReference>
<comment type="similarity">
    <text evidence="1">Belongs to the universal ribosomal protein uL23 family.</text>
</comment>
<protein>
    <submittedName>
        <fullName evidence="4">50S ribosomal protein L23P</fullName>
    </submittedName>
</protein>
<dbReference type="GO" id="GO:1990904">
    <property type="term" value="C:ribonucleoprotein complex"/>
    <property type="evidence" value="ECO:0007669"/>
    <property type="project" value="UniProtKB-KW"/>
</dbReference>
<dbReference type="InterPro" id="IPR012678">
    <property type="entry name" value="Ribosomal_uL23/eL15/eS24_sf"/>
</dbReference>
<evidence type="ECO:0000256" key="1">
    <source>
        <dbReference type="ARBA" id="ARBA00006700"/>
    </source>
</evidence>
<dbReference type="EMBL" id="CCXY01000347">
    <property type="protein sequence ID" value="CEG13528.1"/>
    <property type="molecule type" value="Genomic_DNA"/>
</dbReference>
<dbReference type="InterPro" id="IPR013025">
    <property type="entry name" value="Ribosomal_uL23-like"/>
</dbReference>
<evidence type="ECO:0000256" key="2">
    <source>
        <dbReference type="ARBA" id="ARBA00022980"/>
    </source>
</evidence>
<dbReference type="PANTHER" id="PTHR11620">
    <property type="entry name" value="60S RIBOSOMAL PROTEIN L23A"/>
    <property type="match status" value="1"/>
</dbReference>
<dbReference type="GO" id="GO:0006412">
    <property type="term" value="P:translation"/>
    <property type="evidence" value="ECO:0007669"/>
    <property type="project" value="InterPro"/>
</dbReference>
<accession>A0A098E8R7</accession>
<evidence type="ECO:0000313" key="4">
    <source>
        <dbReference type="EMBL" id="CEG12422.1"/>
    </source>
</evidence>
<name>A0A098E8R7_9ZZZZ</name>
<dbReference type="Pfam" id="PF00276">
    <property type="entry name" value="Ribosomal_L23"/>
    <property type="match status" value="1"/>
</dbReference>
<dbReference type="HAMAP" id="MF_01369_A">
    <property type="entry name" value="Ribosomal_uL23_A"/>
    <property type="match status" value="1"/>
</dbReference>
<dbReference type="GO" id="GO:0003735">
    <property type="term" value="F:structural constituent of ribosome"/>
    <property type="evidence" value="ECO:0007669"/>
    <property type="project" value="InterPro"/>
</dbReference>
<keyword evidence="2 4" id="KW-0689">Ribosomal protein</keyword>
<sequence>MGVILYPLMGEKAVNLREKNNALSFAVDINATKKQIKEELERDYKIKVIKVNTTIIHGMKKVYAKLMPEYSAVDIASRFGAI</sequence>